<organism evidence="1 2">
    <name type="scientific">Oncorhynchus mykiss</name>
    <name type="common">Rainbow trout</name>
    <name type="synonym">Salmo gairdneri</name>
    <dbReference type="NCBI Taxonomy" id="8022"/>
    <lineage>
        <taxon>Eukaryota</taxon>
        <taxon>Metazoa</taxon>
        <taxon>Chordata</taxon>
        <taxon>Craniata</taxon>
        <taxon>Vertebrata</taxon>
        <taxon>Euteleostomi</taxon>
        <taxon>Actinopterygii</taxon>
        <taxon>Neopterygii</taxon>
        <taxon>Teleostei</taxon>
        <taxon>Protacanthopterygii</taxon>
        <taxon>Salmoniformes</taxon>
        <taxon>Salmonidae</taxon>
        <taxon>Salmoninae</taxon>
        <taxon>Oncorhynchus</taxon>
    </lineage>
</organism>
<reference evidence="1" key="2">
    <citation type="submission" date="2014-03" db="EMBL/GenBank/DDBJ databases">
        <authorList>
            <person name="Genoscope - CEA"/>
        </authorList>
    </citation>
    <scope>NUCLEOTIDE SEQUENCE</scope>
</reference>
<name>A0A060XHR5_ONCMY</name>
<sequence length="128" mass="14083">MGGVEYYQIPALPSAASTAEYHHVQGAGGQGAAAKCYLSHRCPQQDPGGVGDVEVEGDGEGAIHQPQIDATSLKSIQLVCMACTNFRSHMHCDRVEDGSVDRLGDRLWRREHDSSQDKRKARYWTKKL</sequence>
<dbReference type="EMBL" id="FR905141">
    <property type="protein sequence ID" value="CDQ76440.1"/>
    <property type="molecule type" value="Genomic_DNA"/>
</dbReference>
<evidence type="ECO:0000313" key="2">
    <source>
        <dbReference type="Proteomes" id="UP000193380"/>
    </source>
</evidence>
<evidence type="ECO:0000313" key="1">
    <source>
        <dbReference type="EMBL" id="CDQ76440.1"/>
    </source>
</evidence>
<dbReference type="Proteomes" id="UP000193380">
    <property type="component" value="Unassembled WGS sequence"/>
</dbReference>
<dbReference type="AlphaFoldDB" id="A0A060XHR5"/>
<dbReference type="STRING" id="8022.A0A060XHR5"/>
<reference evidence="1" key="1">
    <citation type="journal article" date="2014" name="Nat. Commun.">
        <title>The rainbow trout genome provides novel insights into evolution after whole-genome duplication in vertebrates.</title>
        <authorList>
            <person name="Berthelot C."/>
            <person name="Brunet F."/>
            <person name="Chalopin D."/>
            <person name="Juanchich A."/>
            <person name="Bernard M."/>
            <person name="Noel B."/>
            <person name="Bento P."/>
            <person name="Da Silva C."/>
            <person name="Labadie K."/>
            <person name="Alberti A."/>
            <person name="Aury J.M."/>
            <person name="Louis A."/>
            <person name="Dehais P."/>
            <person name="Bardou P."/>
            <person name="Montfort J."/>
            <person name="Klopp C."/>
            <person name="Cabau C."/>
            <person name="Gaspin C."/>
            <person name="Thorgaard G.H."/>
            <person name="Boussaha M."/>
            <person name="Quillet E."/>
            <person name="Guyomard R."/>
            <person name="Galiana D."/>
            <person name="Bobe J."/>
            <person name="Volff J.N."/>
            <person name="Genet C."/>
            <person name="Wincker P."/>
            <person name="Jaillon O."/>
            <person name="Roest Crollius H."/>
            <person name="Guiguen Y."/>
        </authorList>
    </citation>
    <scope>NUCLEOTIDE SEQUENCE [LARGE SCALE GENOMIC DNA]</scope>
</reference>
<dbReference type="PaxDb" id="8022-A0A060XHR5"/>
<gene>
    <name evidence="1" type="ORF">GSONMT00024840001</name>
</gene>
<accession>A0A060XHR5</accession>
<proteinExistence type="predicted"/>
<protein>
    <submittedName>
        <fullName evidence="1">Uncharacterized protein</fullName>
    </submittedName>
</protein>